<protein>
    <submittedName>
        <fullName evidence="2">Uncharacterized protein</fullName>
    </submittedName>
</protein>
<feature type="region of interest" description="Disordered" evidence="1">
    <location>
        <begin position="1"/>
        <end position="32"/>
    </location>
</feature>
<dbReference type="AlphaFoldDB" id="A0A7W3LRQ1"/>
<dbReference type="EMBL" id="JACJIA010000006">
    <property type="protein sequence ID" value="MBA8952997.1"/>
    <property type="molecule type" value="Genomic_DNA"/>
</dbReference>
<gene>
    <name evidence="2" type="ORF">HNR61_004647</name>
</gene>
<comment type="caution">
    <text evidence="2">The sequence shown here is derived from an EMBL/GenBank/DDBJ whole genome shotgun (WGS) entry which is preliminary data.</text>
</comment>
<accession>A0A7W3LRQ1</accession>
<dbReference type="Proteomes" id="UP000572680">
    <property type="component" value="Unassembled WGS sequence"/>
</dbReference>
<reference evidence="2 3" key="1">
    <citation type="submission" date="2020-08" db="EMBL/GenBank/DDBJ databases">
        <title>Genomic Encyclopedia of Type Strains, Phase IV (KMG-IV): sequencing the most valuable type-strain genomes for metagenomic binning, comparative biology and taxonomic classification.</title>
        <authorList>
            <person name="Goeker M."/>
        </authorList>
    </citation>
    <scope>NUCLEOTIDE SEQUENCE [LARGE SCALE GENOMIC DNA]</scope>
    <source>
        <strain evidence="2 3">DSM 44197</strain>
    </source>
</reference>
<name>A0A7W3LRQ1_ACTNM</name>
<sequence>MTPSAGREAEVMPDAAEVPRVYRQEWNGPGDT</sequence>
<evidence type="ECO:0000313" key="3">
    <source>
        <dbReference type="Proteomes" id="UP000572680"/>
    </source>
</evidence>
<organism evidence="2 3">
    <name type="scientific">Actinomadura namibiensis</name>
    <dbReference type="NCBI Taxonomy" id="182080"/>
    <lineage>
        <taxon>Bacteria</taxon>
        <taxon>Bacillati</taxon>
        <taxon>Actinomycetota</taxon>
        <taxon>Actinomycetes</taxon>
        <taxon>Streptosporangiales</taxon>
        <taxon>Thermomonosporaceae</taxon>
        <taxon>Actinomadura</taxon>
    </lineage>
</organism>
<evidence type="ECO:0000256" key="1">
    <source>
        <dbReference type="SAM" id="MobiDB-lite"/>
    </source>
</evidence>
<keyword evidence="3" id="KW-1185">Reference proteome</keyword>
<proteinExistence type="predicted"/>
<evidence type="ECO:0000313" key="2">
    <source>
        <dbReference type="EMBL" id="MBA8952997.1"/>
    </source>
</evidence>